<dbReference type="InterPro" id="IPR012337">
    <property type="entry name" value="RNaseH-like_sf"/>
</dbReference>
<gene>
    <name evidence="2" type="ORF">E6G98_10770</name>
</gene>
<dbReference type="GO" id="GO:0003676">
    <property type="term" value="F:nucleic acid binding"/>
    <property type="evidence" value="ECO:0007669"/>
    <property type="project" value="InterPro"/>
</dbReference>
<dbReference type="SUPFAM" id="SSF48452">
    <property type="entry name" value="TPR-like"/>
    <property type="match status" value="1"/>
</dbReference>
<dbReference type="PANTHER" id="PTHR38462">
    <property type="entry name" value="EXONUCLEASE-LIKE PROTEIN"/>
    <property type="match status" value="1"/>
</dbReference>
<name>A0A537LLY1_9BACT</name>
<dbReference type="AlphaFoldDB" id="A0A537LLY1"/>
<dbReference type="Pfam" id="PF13482">
    <property type="entry name" value="RNase_H_2"/>
    <property type="match status" value="1"/>
</dbReference>
<dbReference type="InterPro" id="IPR038720">
    <property type="entry name" value="YprB_RNase_H-like_dom"/>
</dbReference>
<feature type="domain" description="YprB ribonuclease H-like" evidence="1">
    <location>
        <begin position="43"/>
        <end position="207"/>
    </location>
</feature>
<dbReference type="InterPro" id="IPR011990">
    <property type="entry name" value="TPR-like_helical_dom_sf"/>
</dbReference>
<reference evidence="2 3" key="1">
    <citation type="journal article" date="2019" name="Nat. Microbiol.">
        <title>Mediterranean grassland soil C-N compound turnover is dependent on rainfall and depth, and is mediated by genomically divergent microorganisms.</title>
        <authorList>
            <person name="Diamond S."/>
            <person name="Andeer P.F."/>
            <person name="Li Z."/>
            <person name="Crits-Christoph A."/>
            <person name="Burstein D."/>
            <person name="Anantharaman K."/>
            <person name="Lane K.R."/>
            <person name="Thomas B.C."/>
            <person name="Pan C."/>
            <person name="Northen T.R."/>
            <person name="Banfield J.F."/>
        </authorList>
    </citation>
    <scope>NUCLEOTIDE SEQUENCE [LARGE SCALE GENOMIC DNA]</scope>
    <source>
        <strain evidence="2">NP_1</strain>
    </source>
</reference>
<dbReference type="SUPFAM" id="SSF53098">
    <property type="entry name" value="Ribonuclease H-like"/>
    <property type="match status" value="1"/>
</dbReference>
<dbReference type="PANTHER" id="PTHR38462:SF1">
    <property type="entry name" value="YPRB RIBONUCLEASE H-LIKE DOMAIN-CONTAINING PROTEIN"/>
    <property type="match status" value="1"/>
</dbReference>
<proteinExistence type="predicted"/>
<dbReference type="Proteomes" id="UP000315217">
    <property type="component" value="Unassembled WGS sequence"/>
</dbReference>
<sequence>MTDHGFDIRTRTWPLDRVHGLRPLGDALHLGRTAGPVGNSVAWLDTETTGLAGGTGTYVFLIGIASTGEDCVSLTQYFLRDLGAEPEMLEAVGDHLRRFDALVTFNGTRFDLPLLQTRFLLCRMRADIASESHLDLMSVARRLWHRRLGGYSMALLEQMILKVERCIDVPGWVIPSLYVQFLHTGDFDVLEPVFAHNEQDILSLVALHGLAGELLAHPDRTPVVVDWFGLGRLLDVRGQVDAAAGCYELALEDEHEPPARRRAATALARHYRRTGQPERLLDLWDREAQAGILPRWQALERLAMVWEWELRDPQRALTHTEHALAALNGDGDPCRARLLHRRERLQRRVRVLTRSLRGPEGAEAILRREARRAVAISSSEDIPSLRSR</sequence>
<organism evidence="2 3">
    <name type="scientific">Candidatus Segetimicrobium genomatis</name>
    <dbReference type="NCBI Taxonomy" id="2569760"/>
    <lineage>
        <taxon>Bacteria</taxon>
        <taxon>Bacillati</taxon>
        <taxon>Candidatus Sysuimicrobiota</taxon>
        <taxon>Candidatus Sysuimicrobiia</taxon>
        <taxon>Candidatus Sysuimicrobiales</taxon>
        <taxon>Candidatus Segetimicrobiaceae</taxon>
        <taxon>Candidatus Segetimicrobium</taxon>
    </lineage>
</organism>
<dbReference type="Gene3D" id="3.30.420.10">
    <property type="entry name" value="Ribonuclease H-like superfamily/Ribonuclease H"/>
    <property type="match status" value="1"/>
</dbReference>
<evidence type="ECO:0000259" key="1">
    <source>
        <dbReference type="Pfam" id="PF13482"/>
    </source>
</evidence>
<dbReference type="Gene3D" id="1.25.40.10">
    <property type="entry name" value="Tetratricopeptide repeat domain"/>
    <property type="match status" value="1"/>
</dbReference>
<evidence type="ECO:0000313" key="3">
    <source>
        <dbReference type="Proteomes" id="UP000315217"/>
    </source>
</evidence>
<evidence type="ECO:0000313" key="2">
    <source>
        <dbReference type="EMBL" id="TMJ09029.1"/>
    </source>
</evidence>
<dbReference type="EMBL" id="VBAI01000169">
    <property type="protein sequence ID" value="TMJ09029.1"/>
    <property type="molecule type" value="Genomic_DNA"/>
</dbReference>
<dbReference type="InterPro" id="IPR036397">
    <property type="entry name" value="RNaseH_sf"/>
</dbReference>
<protein>
    <recommendedName>
        <fullName evidence="1">YprB ribonuclease H-like domain-containing protein</fullName>
    </recommendedName>
</protein>
<comment type="caution">
    <text evidence="2">The sequence shown here is derived from an EMBL/GenBank/DDBJ whole genome shotgun (WGS) entry which is preliminary data.</text>
</comment>
<accession>A0A537LLY1</accession>